<keyword evidence="6" id="KW-1185">Reference proteome</keyword>
<dbReference type="RefSeq" id="WP_314513222.1">
    <property type="nucleotide sequence ID" value="NZ_JASJOU010000006.1"/>
</dbReference>
<dbReference type="PANTHER" id="PTHR36984">
    <property type="entry name" value="CRISPR-ASSOCIATED ENDORIBONUCLEASE CAS6 1"/>
    <property type="match status" value="1"/>
</dbReference>
<dbReference type="EMBL" id="JASJOU010000006">
    <property type="protein sequence ID" value="MDJ1502884.1"/>
    <property type="molecule type" value="Genomic_DNA"/>
</dbReference>
<evidence type="ECO:0000256" key="2">
    <source>
        <dbReference type="ARBA" id="ARBA00022884"/>
    </source>
</evidence>
<dbReference type="GO" id="GO:0003723">
    <property type="term" value="F:RNA binding"/>
    <property type="evidence" value="ECO:0007669"/>
    <property type="project" value="UniProtKB-KW"/>
</dbReference>
<proteinExistence type="inferred from homology"/>
<feature type="domain" description="CRISPR associated protein Cas6 C-terminal" evidence="4">
    <location>
        <begin position="101"/>
        <end position="240"/>
    </location>
</feature>
<sequence length="268" mass="30946">MVKNKGGYVPFYHQSLLTQLTDSLLAGSKEVEQNTEYNFSGLKGQTKVSKNGLHFYSSRATLVFSSQSVEVIDTFLQHLFERGEIEVGNLQLIPESVEKEQPPVFQEELKCVCISPIVAVDPITNDFYAKKFISPDTDTFSDFLYESTMMRMERSGRFTADQIASFYRFQIIPDKTYLQKIKEGDKKFARIYPIEENGVRHEIRGYTFPFVLYSAPEVQQFIFECGMGYFSNKGFGMIDIINADLVRRTEPYHFEKHPMSVNSFDKRN</sequence>
<dbReference type="GO" id="GO:0051607">
    <property type="term" value="P:defense response to virus"/>
    <property type="evidence" value="ECO:0007669"/>
    <property type="project" value="UniProtKB-KW"/>
</dbReference>
<keyword evidence="2" id="KW-0694">RNA-binding</keyword>
<dbReference type="Pfam" id="PF01881">
    <property type="entry name" value="Cas_Cas6_C"/>
    <property type="match status" value="1"/>
</dbReference>
<dbReference type="InterPro" id="IPR010156">
    <property type="entry name" value="CRISPR-assoc_prot_Cas6"/>
</dbReference>
<evidence type="ECO:0000313" key="5">
    <source>
        <dbReference type="EMBL" id="MDJ1502884.1"/>
    </source>
</evidence>
<dbReference type="Gene3D" id="3.30.70.1900">
    <property type="match status" value="1"/>
</dbReference>
<gene>
    <name evidence="5" type="ORF">QNI22_19600</name>
</gene>
<keyword evidence="3" id="KW-0051">Antiviral defense</keyword>
<comment type="similarity">
    <text evidence="1">Belongs to the CRISPR-associated protein Cas6/Cse3/CasE family.</text>
</comment>
<dbReference type="Proteomes" id="UP001232063">
    <property type="component" value="Unassembled WGS sequence"/>
</dbReference>
<evidence type="ECO:0000256" key="1">
    <source>
        <dbReference type="ARBA" id="ARBA00005937"/>
    </source>
</evidence>
<comment type="caution">
    <text evidence="5">The sequence shown here is derived from an EMBL/GenBank/DDBJ whole genome shotgun (WGS) entry which is preliminary data.</text>
</comment>
<evidence type="ECO:0000313" key="6">
    <source>
        <dbReference type="Proteomes" id="UP001232063"/>
    </source>
</evidence>
<name>A0AAE3R7H4_9BACT</name>
<dbReference type="CDD" id="cd21140">
    <property type="entry name" value="Cas6_I-like"/>
    <property type="match status" value="1"/>
</dbReference>
<organism evidence="5 6">
    <name type="scientific">Xanthocytophaga agilis</name>
    <dbReference type="NCBI Taxonomy" id="3048010"/>
    <lineage>
        <taxon>Bacteria</taxon>
        <taxon>Pseudomonadati</taxon>
        <taxon>Bacteroidota</taxon>
        <taxon>Cytophagia</taxon>
        <taxon>Cytophagales</taxon>
        <taxon>Rhodocytophagaceae</taxon>
        <taxon>Xanthocytophaga</taxon>
    </lineage>
</organism>
<accession>A0AAE3R7H4</accession>
<dbReference type="InterPro" id="IPR049435">
    <property type="entry name" value="Cas_Cas6_C"/>
</dbReference>
<dbReference type="GO" id="GO:0016788">
    <property type="term" value="F:hydrolase activity, acting on ester bonds"/>
    <property type="evidence" value="ECO:0007669"/>
    <property type="project" value="InterPro"/>
</dbReference>
<dbReference type="InterPro" id="IPR045747">
    <property type="entry name" value="CRISPR-assoc_prot_Cas6_N_sf"/>
</dbReference>
<dbReference type="AlphaFoldDB" id="A0AAE3R7H4"/>
<reference evidence="5" key="1">
    <citation type="submission" date="2023-05" db="EMBL/GenBank/DDBJ databases">
        <authorList>
            <person name="Zhang X."/>
        </authorList>
    </citation>
    <scope>NUCLEOTIDE SEQUENCE</scope>
    <source>
        <strain evidence="5">BD1B2-1</strain>
    </source>
</reference>
<dbReference type="PANTHER" id="PTHR36984:SF1">
    <property type="entry name" value="CRISPR-ASSOCIATED ENDORIBONUCLEASE CAS6 1"/>
    <property type="match status" value="1"/>
</dbReference>
<protein>
    <submittedName>
        <fullName evidence="5">CRISPR-associated endoribonuclease Cas6</fullName>
    </submittedName>
</protein>
<evidence type="ECO:0000259" key="4">
    <source>
        <dbReference type="Pfam" id="PF01881"/>
    </source>
</evidence>
<evidence type="ECO:0000256" key="3">
    <source>
        <dbReference type="ARBA" id="ARBA00023118"/>
    </source>
</evidence>
<dbReference type="Gene3D" id="3.30.70.1890">
    <property type="match status" value="1"/>
</dbReference>